<name>A0A1X7SL80_AMPQE</name>
<dbReference type="InParanoid" id="A0A1X7SL80"/>
<accession>A0A1X7SL80</accession>
<reference evidence="1" key="1">
    <citation type="submission" date="2017-05" db="UniProtKB">
        <authorList>
            <consortium name="EnsemblMetazoa"/>
        </authorList>
    </citation>
    <scope>IDENTIFICATION</scope>
</reference>
<dbReference type="EnsemblMetazoa" id="Aqu2.1.02886_001">
    <property type="protein sequence ID" value="Aqu2.1.02886_001"/>
    <property type="gene ID" value="Aqu2.1.02886"/>
</dbReference>
<proteinExistence type="predicted"/>
<protein>
    <submittedName>
        <fullName evidence="1">Uncharacterized protein</fullName>
    </submittedName>
</protein>
<sequence>MAEVFKMMIKWEIYYNFLIITGSAKGNMLGLASMISLFSEHTSLPPGGFLRLHLYLRPGAVVELKSGLFVAQWTNAQPTLDDVTLDLDAGELSLTFSDLDAGLDINCSLIKIGLPPGNIDSAIALSGTGSHTDNVVTCDLTDSVQIYLRATNVTIGDVTSSRVYFEDGNGIRNGTGEFNSSAGVLVNMIMNDTTPPSFSSFVEFDMDYGLLTFSFSE</sequence>
<evidence type="ECO:0000313" key="1">
    <source>
        <dbReference type="EnsemblMetazoa" id="Aqu2.1.02886_001"/>
    </source>
</evidence>
<organism evidence="1">
    <name type="scientific">Amphimedon queenslandica</name>
    <name type="common">Sponge</name>
    <dbReference type="NCBI Taxonomy" id="400682"/>
    <lineage>
        <taxon>Eukaryota</taxon>
        <taxon>Metazoa</taxon>
        <taxon>Porifera</taxon>
        <taxon>Demospongiae</taxon>
        <taxon>Heteroscleromorpha</taxon>
        <taxon>Haplosclerida</taxon>
        <taxon>Niphatidae</taxon>
        <taxon>Amphimedon</taxon>
    </lineage>
</organism>
<dbReference type="AlphaFoldDB" id="A0A1X7SL80"/>